<dbReference type="EMBL" id="JACXAH010000005">
    <property type="protein sequence ID" value="MBD1371855.1"/>
    <property type="molecule type" value="Genomic_DNA"/>
</dbReference>
<dbReference type="Gene3D" id="3.30.200.20">
    <property type="entry name" value="Phosphorylase Kinase, domain 1"/>
    <property type="match status" value="1"/>
</dbReference>
<gene>
    <name evidence="2" type="ORF">IC620_05715</name>
</gene>
<dbReference type="RefSeq" id="WP_191138487.1">
    <property type="nucleotide sequence ID" value="NZ_JACXAG020000001.1"/>
</dbReference>
<name>A0A926NAU9_9BACL</name>
<dbReference type="Proteomes" id="UP000661691">
    <property type="component" value="Unassembled WGS sequence"/>
</dbReference>
<dbReference type="PANTHER" id="PTHR21310">
    <property type="entry name" value="AMINOGLYCOSIDE PHOSPHOTRANSFERASE-RELATED-RELATED"/>
    <property type="match status" value="1"/>
</dbReference>
<dbReference type="Gene3D" id="3.90.1200.10">
    <property type="match status" value="1"/>
</dbReference>
<feature type="domain" description="Aminoglycoside phosphotransferase" evidence="1">
    <location>
        <begin position="35"/>
        <end position="261"/>
    </location>
</feature>
<comment type="caution">
    <text evidence="2">The sequence shown here is derived from an EMBL/GenBank/DDBJ whole genome shotgun (WGS) entry which is preliminary data.</text>
</comment>
<organism evidence="2 3">
    <name type="scientific">Polycladospora coralii</name>
    <dbReference type="NCBI Taxonomy" id="2771432"/>
    <lineage>
        <taxon>Bacteria</taxon>
        <taxon>Bacillati</taxon>
        <taxon>Bacillota</taxon>
        <taxon>Bacilli</taxon>
        <taxon>Bacillales</taxon>
        <taxon>Thermoactinomycetaceae</taxon>
        <taxon>Polycladospora</taxon>
    </lineage>
</organism>
<proteinExistence type="predicted"/>
<evidence type="ECO:0000313" key="2">
    <source>
        <dbReference type="EMBL" id="MBD1371855.1"/>
    </source>
</evidence>
<dbReference type="InterPro" id="IPR002575">
    <property type="entry name" value="Aminoglycoside_PTrfase"/>
</dbReference>
<reference evidence="2" key="1">
    <citation type="submission" date="2020-09" db="EMBL/GenBank/DDBJ databases">
        <title>A novel bacterium of genus Hazenella, isolated from South China Sea.</title>
        <authorList>
            <person name="Huang H."/>
            <person name="Mo K."/>
            <person name="Hu Y."/>
        </authorList>
    </citation>
    <scope>NUCLEOTIDE SEQUENCE</scope>
    <source>
        <strain evidence="2">IB182357</strain>
    </source>
</reference>
<keyword evidence="3" id="KW-1185">Reference proteome</keyword>
<evidence type="ECO:0000313" key="3">
    <source>
        <dbReference type="Proteomes" id="UP000661691"/>
    </source>
</evidence>
<evidence type="ECO:0000259" key="1">
    <source>
        <dbReference type="Pfam" id="PF01636"/>
    </source>
</evidence>
<dbReference type="InterPro" id="IPR051678">
    <property type="entry name" value="AGP_Transferase"/>
</dbReference>
<sequence length="306" mass="34899">MEKKPWAAEYVVTPIQAQRWIEAQFPQLAPVRVHVVGKGFDNTVFKVNERYIFRFPRRTIAVALMEVENAILPSLSDQLPLPIPVPQFLGRAVADEFPWFFTGYAMIQGYPPQVSTETDWAPNASQLARFLKALHAFPVAKARQLGVPYDEIQRLDIIKQKHTILPYLKRIKESGLYASFQDLNDYIDNVPVLEEQFNPTLIHGDLHIRNFLVDQSNHIAGVIDWGDAHIGHPAIDLSLIYSFLPAEGRSLFFAEYGQVDEYTQTVARFKACYSSIILLVYGFDHRDMPLVKAAQQSLNHILYPSC</sequence>
<accession>A0A926NAU9</accession>
<dbReference type="SUPFAM" id="SSF56112">
    <property type="entry name" value="Protein kinase-like (PK-like)"/>
    <property type="match status" value="1"/>
</dbReference>
<dbReference type="InterPro" id="IPR011009">
    <property type="entry name" value="Kinase-like_dom_sf"/>
</dbReference>
<dbReference type="AlphaFoldDB" id="A0A926NAU9"/>
<dbReference type="PANTHER" id="PTHR21310:SF15">
    <property type="entry name" value="AMINOGLYCOSIDE PHOSPHOTRANSFERASE DOMAIN-CONTAINING PROTEIN"/>
    <property type="match status" value="1"/>
</dbReference>
<protein>
    <submittedName>
        <fullName evidence="2">Phosphotransferase</fullName>
    </submittedName>
</protein>
<dbReference type="Pfam" id="PF01636">
    <property type="entry name" value="APH"/>
    <property type="match status" value="1"/>
</dbReference>